<protein>
    <submittedName>
        <fullName evidence="2">Uncharacterized protein</fullName>
    </submittedName>
</protein>
<organism evidence="2 3">
    <name type="scientific">Datura stramonium</name>
    <name type="common">Jimsonweed</name>
    <name type="synonym">Common thornapple</name>
    <dbReference type="NCBI Taxonomy" id="4076"/>
    <lineage>
        <taxon>Eukaryota</taxon>
        <taxon>Viridiplantae</taxon>
        <taxon>Streptophyta</taxon>
        <taxon>Embryophyta</taxon>
        <taxon>Tracheophyta</taxon>
        <taxon>Spermatophyta</taxon>
        <taxon>Magnoliopsida</taxon>
        <taxon>eudicotyledons</taxon>
        <taxon>Gunneridae</taxon>
        <taxon>Pentapetalae</taxon>
        <taxon>asterids</taxon>
        <taxon>lamiids</taxon>
        <taxon>Solanales</taxon>
        <taxon>Solanaceae</taxon>
        <taxon>Solanoideae</taxon>
        <taxon>Datureae</taxon>
        <taxon>Datura</taxon>
    </lineage>
</organism>
<feature type="region of interest" description="Disordered" evidence="1">
    <location>
        <begin position="96"/>
        <end position="225"/>
    </location>
</feature>
<sequence length="399" mass="44682">MNMVGTAANSRRVLTSEKTAGNTQRRQEWMQRRSKYIKDKRGKEIAKQAGKDSVSTNTDNVDPVVTKNAFAALWKLMEIIRISMIIKMETGQKNIGKLRTKEQLQEARGFNSGKKKKKKKPSDETIRSKGPETGKESAKDWVTRTFTKEKGMNQDTTDQSHKNGKSQTIDTLVKEIPDKTITLRDDEVHKEHILGKGQDKGSDNSSEDQNNNANTMPDENGETQSDKVIDKENATIEPIQVNTPEVDKDKNPMYANRELDEESISQSFLNAARKDLLSLYVYEAPHQSIPSATNVYEAPHQSIPQCFIQSSTCSMKLELEKDGAPLLLENHLYPKLSRPCLAVKYDLDCIIQPISSIGPPVHFSTFIKAACASHVVPSTPLSTVVTPVLLHVPKRNRIP</sequence>
<evidence type="ECO:0000313" key="3">
    <source>
        <dbReference type="Proteomes" id="UP000823775"/>
    </source>
</evidence>
<evidence type="ECO:0000256" key="1">
    <source>
        <dbReference type="SAM" id="MobiDB-lite"/>
    </source>
</evidence>
<comment type="caution">
    <text evidence="2">The sequence shown here is derived from an EMBL/GenBank/DDBJ whole genome shotgun (WGS) entry which is preliminary data.</text>
</comment>
<feature type="compositionally biased region" description="Basic and acidic residues" evidence="1">
    <location>
        <begin position="172"/>
        <end position="202"/>
    </location>
</feature>
<reference evidence="2 3" key="1">
    <citation type="journal article" date="2021" name="BMC Genomics">
        <title>Datura genome reveals duplications of psychoactive alkaloid biosynthetic genes and high mutation rate following tissue culture.</title>
        <authorList>
            <person name="Rajewski A."/>
            <person name="Carter-House D."/>
            <person name="Stajich J."/>
            <person name="Litt A."/>
        </authorList>
    </citation>
    <scope>NUCLEOTIDE SEQUENCE [LARGE SCALE GENOMIC DNA]</scope>
    <source>
        <strain evidence="2">AR-01</strain>
    </source>
</reference>
<gene>
    <name evidence="2" type="ORF">HAX54_031304</name>
</gene>
<dbReference type="Proteomes" id="UP000823775">
    <property type="component" value="Unassembled WGS sequence"/>
</dbReference>
<feature type="compositionally biased region" description="Polar residues" evidence="1">
    <location>
        <begin position="7"/>
        <end position="24"/>
    </location>
</feature>
<dbReference type="EMBL" id="JACEIK010003959">
    <property type="protein sequence ID" value="MCD9643669.1"/>
    <property type="molecule type" value="Genomic_DNA"/>
</dbReference>
<feature type="compositionally biased region" description="Basic and acidic residues" evidence="1">
    <location>
        <begin position="121"/>
        <end position="152"/>
    </location>
</feature>
<feature type="compositionally biased region" description="Polar residues" evidence="1">
    <location>
        <begin position="203"/>
        <end position="217"/>
    </location>
</feature>
<proteinExistence type="predicted"/>
<accession>A0ABS8VA92</accession>
<keyword evidence="3" id="KW-1185">Reference proteome</keyword>
<evidence type="ECO:0000313" key="2">
    <source>
        <dbReference type="EMBL" id="MCD9643669.1"/>
    </source>
</evidence>
<feature type="region of interest" description="Disordered" evidence="1">
    <location>
        <begin position="1"/>
        <end position="26"/>
    </location>
</feature>
<name>A0ABS8VA92_DATST</name>